<comment type="caution">
    <text evidence="3">The sequence shown here is derived from an EMBL/GenBank/DDBJ whole genome shotgun (WGS) entry which is preliminary data.</text>
</comment>
<dbReference type="PANTHER" id="PTHR43329">
    <property type="entry name" value="EPOXIDE HYDROLASE"/>
    <property type="match status" value="1"/>
</dbReference>
<reference evidence="4" key="1">
    <citation type="journal article" date="2014" name="Environ. Microbiol.">
        <title>Comparative genomics of the marine bacterial genus Glaciecola reveals the high degree of genomic diversity and genomic characteristic for cold adaptation.</title>
        <authorList>
            <person name="Qin Q.L."/>
            <person name="Xie B.B."/>
            <person name="Yu Y."/>
            <person name="Shu Y.L."/>
            <person name="Rong J.C."/>
            <person name="Zhang Y.J."/>
            <person name="Zhao D.L."/>
            <person name="Chen X.L."/>
            <person name="Zhang X.Y."/>
            <person name="Chen B."/>
            <person name="Zhou B.C."/>
            <person name="Zhang Y.Z."/>
        </authorList>
    </citation>
    <scope>NUCLEOTIDE SEQUENCE [LARGE SCALE GENOMIC DNA]</scope>
    <source>
        <strain evidence="4">ACAM 615</strain>
    </source>
</reference>
<keyword evidence="4" id="KW-1185">Reference proteome</keyword>
<dbReference type="OrthoDB" id="6251202at2"/>
<gene>
    <name evidence="3" type="ORF">GPAL_2562</name>
</gene>
<dbReference type="STRING" id="1121922.GCA_000428905_02226"/>
<dbReference type="InterPro" id="IPR000639">
    <property type="entry name" value="Epox_hydrolase-like"/>
</dbReference>
<organism evidence="3 4">
    <name type="scientific">Brumicola pallidula DSM 14239 = ACAM 615</name>
    <dbReference type="NCBI Taxonomy" id="1121922"/>
    <lineage>
        <taxon>Bacteria</taxon>
        <taxon>Pseudomonadati</taxon>
        <taxon>Pseudomonadota</taxon>
        <taxon>Gammaproteobacteria</taxon>
        <taxon>Alteromonadales</taxon>
        <taxon>Alteromonadaceae</taxon>
        <taxon>Brumicola</taxon>
    </lineage>
</organism>
<dbReference type="Gene3D" id="3.40.50.1820">
    <property type="entry name" value="alpha/beta hydrolase"/>
    <property type="match status" value="1"/>
</dbReference>
<dbReference type="InterPro" id="IPR029058">
    <property type="entry name" value="AB_hydrolase_fold"/>
</dbReference>
<feature type="domain" description="AB hydrolase-1" evidence="2">
    <location>
        <begin position="28"/>
        <end position="315"/>
    </location>
</feature>
<accession>K6Y9K1</accession>
<dbReference type="Proteomes" id="UP000006251">
    <property type="component" value="Unassembled WGS sequence"/>
</dbReference>
<evidence type="ECO:0000259" key="2">
    <source>
        <dbReference type="Pfam" id="PF00561"/>
    </source>
</evidence>
<dbReference type="GO" id="GO:0016787">
    <property type="term" value="F:hydrolase activity"/>
    <property type="evidence" value="ECO:0007669"/>
    <property type="project" value="UniProtKB-KW"/>
</dbReference>
<name>K6Y9K1_9ALTE</name>
<dbReference type="RefSeq" id="WP_006012304.1">
    <property type="nucleotide sequence ID" value="NZ_AUAV01000011.1"/>
</dbReference>
<dbReference type="SUPFAM" id="SSF53474">
    <property type="entry name" value="alpha/beta-Hydrolases"/>
    <property type="match status" value="1"/>
</dbReference>
<dbReference type="Pfam" id="PF00561">
    <property type="entry name" value="Abhydrolase_1"/>
    <property type="match status" value="1"/>
</dbReference>
<evidence type="ECO:0000313" key="3">
    <source>
        <dbReference type="EMBL" id="GAC29419.1"/>
    </source>
</evidence>
<sequence>MISEYEVVFPTTTIQYLSANIDDITTKPMLLFFHGFPECSWAWETYLHAMSIDYCVIAPDLPGYRYSNGFESADDYNIGNLIQLMAAFIEQMVIKRAQKIDSRPQKVHLVAHDWGGAIAWPLAAFHGALLHSLTIINAAHPSAFTREMRDNTIQQEKSEYIADFMHPDAASKIKANDFSMFKKLFGPQFFAPELEDTCTIAANSNNNVSSSKNKTHGLFSGRQLTQYISQWNHPKSLENMLNYYRKMPQIKTKGYVSQQAPLKIPNIRINVPTLVIWGENDSAFVIDNLLGLDKWVPNLRVFKIPGATHWVHHEQPEYVMNLLSEFLTGVVVDNEIDI</sequence>
<proteinExistence type="predicted"/>
<dbReference type="PRINTS" id="PR00412">
    <property type="entry name" value="EPOXHYDRLASE"/>
</dbReference>
<protein>
    <recommendedName>
        <fullName evidence="2">AB hydrolase-1 domain-containing protein</fullName>
    </recommendedName>
</protein>
<dbReference type="EMBL" id="BAEQ01000045">
    <property type="protein sequence ID" value="GAC29419.1"/>
    <property type="molecule type" value="Genomic_DNA"/>
</dbReference>
<dbReference type="AlphaFoldDB" id="K6Y9K1"/>
<evidence type="ECO:0000313" key="4">
    <source>
        <dbReference type="Proteomes" id="UP000006251"/>
    </source>
</evidence>
<evidence type="ECO:0000256" key="1">
    <source>
        <dbReference type="ARBA" id="ARBA00022801"/>
    </source>
</evidence>
<keyword evidence="1" id="KW-0378">Hydrolase</keyword>
<dbReference type="InterPro" id="IPR000073">
    <property type="entry name" value="AB_hydrolase_1"/>
</dbReference>